<dbReference type="PANTHER" id="PTHR12469">
    <property type="entry name" value="PROTEIN EMI5 HOMOLOG, MITOCHONDRIAL"/>
    <property type="match status" value="1"/>
</dbReference>
<dbReference type="Proteomes" id="UP000276029">
    <property type="component" value="Unassembled WGS sequence"/>
</dbReference>
<reference evidence="4 6" key="1">
    <citation type="submission" date="2018-06" db="EMBL/GenBank/DDBJ databases">
        <title>Complete Genome Sequence of the Microcystin-Degrading Bacterium Sphingosinicella microcystinivorans Strain B-9.</title>
        <authorList>
            <person name="Jin H."/>
            <person name="Nishizawa T."/>
            <person name="Guo Y."/>
            <person name="Nishizawa A."/>
            <person name="Park H."/>
            <person name="Kato H."/>
            <person name="Tsuji K."/>
            <person name="Harada K."/>
        </authorList>
    </citation>
    <scope>NUCLEOTIDE SEQUENCE [LARGE SCALE GENOMIC DNA]</scope>
    <source>
        <strain evidence="4 6">B9</strain>
    </source>
</reference>
<dbReference type="Proteomes" id="UP000275727">
    <property type="component" value="Chromosome"/>
</dbReference>
<organism evidence="4 6">
    <name type="scientific">Sphingosinicella microcystinivorans</name>
    <dbReference type="NCBI Taxonomy" id="335406"/>
    <lineage>
        <taxon>Bacteria</taxon>
        <taxon>Pseudomonadati</taxon>
        <taxon>Pseudomonadota</taxon>
        <taxon>Alphaproteobacteria</taxon>
        <taxon>Sphingomonadales</taxon>
        <taxon>Sphingosinicellaceae</taxon>
        <taxon>Sphingosinicella</taxon>
    </lineage>
</organism>
<dbReference type="InterPro" id="IPR036714">
    <property type="entry name" value="SDH_sf"/>
</dbReference>
<dbReference type="AlphaFoldDB" id="A0AAD1D8C3"/>
<dbReference type="InterPro" id="IPR005631">
    <property type="entry name" value="SDH"/>
</dbReference>
<evidence type="ECO:0000256" key="1">
    <source>
        <dbReference type="ARBA" id="ARBA00008571"/>
    </source>
</evidence>
<dbReference type="GO" id="GO:0006099">
    <property type="term" value="P:tricarboxylic acid cycle"/>
    <property type="evidence" value="ECO:0007669"/>
    <property type="project" value="TreeGrafter"/>
</dbReference>
<evidence type="ECO:0000313" key="7">
    <source>
        <dbReference type="Proteomes" id="UP000276029"/>
    </source>
</evidence>
<dbReference type="Pfam" id="PF03937">
    <property type="entry name" value="Sdh5"/>
    <property type="match status" value="1"/>
</dbReference>
<keyword evidence="3" id="KW-0143">Chaperone</keyword>
<keyword evidence="7" id="KW-1185">Reference proteome</keyword>
<proteinExistence type="inferred from homology"/>
<dbReference type="EMBL" id="RBWX01000010">
    <property type="protein sequence ID" value="RKS86398.1"/>
    <property type="molecule type" value="Genomic_DNA"/>
</dbReference>
<evidence type="ECO:0000313" key="6">
    <source>
        <dbReference type="Proteomes" id="UP000275727"/>
    </source>
</evidence>
<dbReference type="RefSeq" id="WP_121053156.1">
    <property type="nucleotide sequence ID" value="NZ_AP018711.1"/>
</dbReference>
<evidence type="ECO:0000313" key="5">
    <source>
        <dbReference type="EMBL" id="RKS86398.1"/>
    </source>
</evidence>
<name>A0AAD1D8C3_SPHMI</name>
<accession>A0AAD1D8C3</accession>
<evidence type="ECO:0000256" key="2">
    <source>
        <dbReference type="ARBA" id="ARBA00019418"/>
    </source>
</evidence>
<sequence length="90" mass="10549">MTTPLDARRRRLHFRAWHRGTKEADIMIGSFTDRYLAGWSDAEIAWMEAFLEEDDVEIMAWAIGTVEAPERWHGELLNTLKRLDFMVAPE</sequence>
<dbReference type="Gene3D" id="1.10.150.250">
    <property type="entry name" value="Flavinator of succinate dehydrogenase"/>
    <property type="match status" value="1"/>
</dbReference>
<comment type="similarity">
    <text evidence="1">Belongs to the SdhE FAD assembly factor family.</text>
</comment>
<dbReference type="PANTHER" id="PTHR12469:SF2">
    <property type="entry name" value="SUCCINATE DEHYDROGENASE ASSEMBLY FACTOR 2, MITOCHONDRIAL"/>
    <property type="match status" value="1"/>
</dbReference>
<dbReference type="SUPFAM" id="SSF109910">
    <property type="entry name" value="YgfY-like"/>
    <property type="match status" value="1"/>
</dbReference>
<dbReference type="KEGG" id="smic:SmB9_32130"/>
<gene>
    <name evidence="5" type="ORF">DFR51_3103</name>
    <name evidence="4" type="ORF">SmB9_32130</name>
</gene>
<dbReference type="EMBL" id="AP018711">
    <property type="protein sequence ID" value="BBE35555.1"/>
    <property type="molecule type" value="Genomic_DNA"/>
</dbReference>
<evidence type="ECO:0000313" key="4">
    <source>
        <dbReference type="EMBL" id="BBE35555.1"/>
    </source>
</evidence>
<evidence type="ECO:0000256" key="3">
    <source>
        <dbReference type="ARBA" id="ARBA00023186"/>
    </source>
</evidence>
<protein>
    <recommendedName>
        <fullName evidence="2">FAD assembly factor SdhE</fullName>
    </recommendedName>
</protein>
<reference evidence="5 7" key="2">
    <citation type="submission" date="2018-10" db="EMBL/GenBank/DDBJ databases">
        <title>Genomic Encyclopedia of Type Strains, Phase IV (KMG-IV): sequencing the most valuable type-strain genomes for metagenomic binning, comparative biology and taxonomic classification.</title>
        <authorList>
            <person name="Goeker M."/>
        </authorList>
    </citation>
    <scope>NUCLEOTIDE SEQUENCE [LARGE SCALE GENOMIC DNA]</scope>
    <source>
        <strain evidence="5 7">DSM 19791</strain>
    </source>
</reference>